<evidence type="ECO:0000256" key="6">
    <source>
        <dbReference type="ARBA" id="ARBA00049024"/>
    </source>
</evidence>
<reference evidence="10" key="1">
    <citation type="submission" date="2017-12" db="EMBL/GenBank/DDBJ databases">
        <title>FDA dAtabase for Regulatory Grade micrObial Sequences (FDA-ARGOS): Supporting development and validation of Infectious Disease Dx tests.</title>
        <authorList>
            <person name="Hoffmann M."/>
            <person name="Allard M."/>
            <person name="Evans P."/>
            <person name="Brown E."/>
            <person name="Tallon L."/>
            <person name="Sadzewicz L."/>
            <person name="Sengamalay N."/>
            <person name="Ott S."/>
            <person name="Godinez A."/>
            <person name="Nagaraj S."/>
            <person name="Vavikolanu K."/>
            <person name="Aluvathingal J."/>
            <person name="Nadendla S."/>
            <person name="Sichtig H."/>
        </authorList>
    </citation>
    <scope>NUCLEOTIDE SEQUENCE [LARGE SCALE GENOMIC DNA]</scope>
    <source>
        <strain evidence="10">FDAARGOS_249</strain>
    </source>
</reference>
<evidence type="ECO:0000256" key="3">
    <source>
        <dbReference type="ARBA" id="ARBA00022650"/>
    </source>
</evidence>
<dbReference type="EMBL" id="NBTM02000001">
    <property type="protein sequence ID" value="PNL91834.1"/>
    <property type="molecule type" value="Genomic_DNA"/>
</dbReference>
<sequence>MIDAQGLVNLGKAAKLASRELGKLPSQQKNAALLAMAKSLRDNQAAILAANQADIENTREAGRRPESFIERMTLTESRIDNMAAGFEKVANLPDIIGQTDEMWFTEDGIEIGKKRVPLGVIGIIFESRPNVTADATALTFKAGNAVILRGGSETIQSNLAIIEAIKAGLSKAGVTTDAVNLIDNPDRALATQFMQMNQYLDVLIPRGGAALIQNVVKNATVPTIETGIGNDHLYVHEAADLDKALAILKNGKLQRVSVCNALENLLVDEKVAESFLPQIVESFKADKVVVHGDQRTQEILQGKIDILPVNEEDYATEFLAYEIAIKVTSGYDEAVEHIQTYSSAHTEVIVTQDYSVARQFVDDIDAAAVVVNASSRFTDGDKFGFGGEIGISTQKLHARGPMGIEALTTYKYVIYGDGQIRL</sequence>
<evidence type="ECO:0000259" key="8">
    <source>
        <dbReference type="Pfam" id="PF00171"/>
    </source>
</evidence>
<dbReference type="InterPro" id="IPR015590">
    <property type="entry name" value="Aldehyde_DH_dom"/>
</dbReference>
<evidence type="ECO:0000313" key="10">
    <source>
        <dbReference type="Proteomes" id="UP000192813"/>
    </source>
</evidence>
<dbReference type="PANTHER" id="PTHR11063:SF8">
    <property type="entry name" value="DELTA-1-PYRROLINE-5-CARBOXYLATE SYNTHASE"/>
    <property type="match status" value="1"/>
</dbReference>
<comment type="subcellular location">
    <subcellularLocation>
        <location evidence="7">Cytoplasm</location>
    </subcellularLocation>
</comment>
<dbReference type="InterPro" id="IPR012134">
    <property type="entry name" value="Glu-5-SA_DH"/>
</dbReference>
<dbReference type="HAMAP" id="MF_00412">
    <property type="entry name" value="ProA"/>
    <property type="match status" value="1"/>
</dbReference>
<keyword evidence="4 7" id="KW-0521">NADP</keyword>
<accession>A0A2J9PN99</accession>
<dbReference type="Gene3D" id="3.40.309.10">
    <property type="entry name" value="Aldehyde Dehydrogenase, Chain A, domain 2"/>
    <property type="match status" value="1"/>
</dbReference>
<dbReference type="GO" id="GO:0004350">
    <property type="term" value="F:glutamate-5-semialdehyde dehydrogenase activity"/>
    <property type="evidence" value="ECO:0007669"/>
    <property type="project" value="UniProtKB-UniRule"/>
</dbReference>
<dbReference type="PIRSF" id="PIRSF000151">
    <property type="entry name" value="GPR"/>
    <property type="match status" value="1"/>
</dbReference>
<evidence type="ECO:0000313" key="9">
    <source>
        <dbReference type="EMBL" id="PNL91834.1"/>
    </source>
</evidence>
<keyword evidence="5 7" id="KW-0560">Oxidoreductase</keyword>
<dbReference type="UniPathway" id="UPA00098">
    <property type="reaction ID" value="UER00360"/>
</dbReference>
<dbReference type="EC" id="1.2.1.41" evidence="7"/>
<keyword evidence="3 7" id="KW-0641">Proline biosynthesis</keyword>
<dbReference type="PANTHER" id="PTHR11063">
    <property type="entry name" value="GLUTAMATE SEMIALDEHYDE DEHYDROGENASE"/>
    <property type="match status" value="1"/>
</dbReference>
<dbReference type="GO" id="GO:0055129">
    <property type="term" value="P:L-proline biosynthetic process"/>
    <property type="evidence" value="ECO:0007669"/>
    <property type="project" value="UniProtKB-UniRule"/>
</dbReference>
<proteinExistence type="inferred from homology"/>
<dbReference type="NCBIfam" id="TIGR00407">
    <property type="entry name" value="proA"/>
    <property type="match status" value="1"/>
</dbReference>
<dbReference type="AlphaFoldDB" id="A0A2J9PN99"/>
<comment type="pathway">
    <text evidence="1 7">Amino-acid biosynthesis; L-proline biosynthesis; L-glutamate 5-semialdehyde from L-glutamate: step 2/2.</text>
</comment>
<dbReference type="GO" id="GO:0005737">
    <property type="term" value="C:cytoplasm"/>
    <property type="evidence" value="ECO:0007669"/>
    <property type="project" value="UniProtKB-SubCell"/>
</dbReference>
<comment type="caution">
    <text evidence="9">The sequence shown here is derived from an EMBL/GenBank/DDBJ whole genome shotgun (WGS) entry which is preliminary data.</text>
</comment>
<evidence type="ECO:0000256" key="2">
    <source>
        <dbReference type="ARBA" id="ARBA00022605"/>
    </source>
</evidence>
<organism evidence="9 10">
    <name type="scientific">Aerococcus viridans</name>
    <dbReference type="NCBI Taxonomy" id="1377"/>
    <lineage>
        <taxon>Bacteria</taxon>
        <taxon>Bacillati</taxon>
        <taxon>Bacillota</taxon>
        <taxon>Bacilli</taxon>
        <taxon>Lactobacillales</taxon>
        <taxon>Aerococcaceae</taxon>
        <taxon>Aerococcus</taxon>
    </lineage>
</organism>
<protein>
    <recommendedName>
        <fullName evidence="7">Gamma-glutamyl phosphate reductase</fullName>
        <shortName evidence="7">GPR</shortName>
        <ecNumber evidence="7">1.2.1.41</ecNumber>
    </recommendedName>
    <alternativeName>
        <fullName evidence="7">Glutamate-5-semialdehyde dehydrogenase</fullName>
    </alternativeName>
    <alternativeName>
        <fullName evidence="7">Glutamyl-gamma-semialdehyde dehydrogenase</fullName>
        <shortName evidence="7">GSA dehydrogenase</shortName>
    </alternativeName>
</protein>
<dbReference type="FunFam" id="3.40.309.10:FF:000006">
    <property type="entry name" value="Gamma-glutamyl phosphate reductase"/>
    <property type="match status" value="1"/>
</dbReference>
<evidence type="ECO:0000256" key="5">
    <source>
        <dbReference type="ARBA" id="ARBA00023002"/>
    </source>
</evidence>
<dbReference type="SUPFAM" id="SSF53720">
    <property type="entry name" value="ALDH-like"/>
    <property type="match status" value="1"/>
</dbReference>
<dbReference type="InterPro" id="IPR000965">
    <property type="entry name" value="GPR_dom"/>
</dbReference>
<dbReference type="RefSeq" id="WP_083069115.1">
    <property type="nucleotide sequence ID" value="NZ_JALXKY010000001.1"/>
</dbReference>
<dbReference type="NCBIfam" id="NF001221">
    <property type="entry name" value="PRK00197.1"/>
    <property type="match status" value="1"/>
</dbReference>
<dbReference type="Proteomes" id="UP000192813">
    <property type="component" value="Unassembled WGS sequence"/>
</dbReference>
<name>A0A2J9PN99_9LACT</name>
<dbReference type="InterPro" id="IPR016163">
    <property type="entry name" value="Ald_DH_C"/>
</dbReference>
<dbReference type="CDD" id="cd07079">
    <property type="entry name" value="ALDH_F18-19_ProA-GPR"/>
    <property type="match status" value="1"/>
</dbReference>
<dbReference type="GO" id="GO:0050661">
    <property type="term" value="F:NADP binding"/>
    <property type="evidence" value="ECO:0007669"/>
    <property type="project" value="InterPro"/>
</dbReference>
<comment type="catalytic activity">
    <reaction evidence="6 7">
        <text>L-glutamate 5-semialdehyde + phosphate + NADP(+) = L-glutamyl 5-phosphate + NADPH + H(+)</text>
        <dbReference type="Rhea" id="RHEA:19541"/>
        <dbReference type="ChEBI" id="CHEBI:15378"/>
        <dbReference type="ChEBI" id="CHEBI:43474"/>
        <dbReference type="ChEBI" id="CHEBI:57783"/>
        <dbReference type="ChEBI" id="CHEBI:58066"/>
        <dbReference type="ChEBI" id="CHEBI:58274"/>
        <dbReference type="ChEBI" id="CHEBI:58349"/>
        <dbReference type="EC" id="1.2.1.41"/>
    </reaction>
</comment>
<feature type="domain" description="Aldehyde dehydrogenase" evidence="8">
    <location>
        <begin position="12"/>
        <end position="290"/>
    </location>
</feature>
<evidence type="ECO:0000256" key="7">
    <source>
        <dbReference type="HAMAP-Rule" id="MF_00412"/>
    </source>
</evidence>
<dbReference type="Gene3D" id="3.40.605.10">
    <property type="entry name" value="Aldehyde Dehydrogenase, Chain A, domain 1"/>
    <property type="match status" value="1"/>
</dbReference>
<dbReference type="InterPro" id="IPR016162">
    <property type="entry name" value="Ald_DH_N"/>
</dbReference>
<keyword evidence="2 7" id="KW-0028">Amino-acid biosynthesis</keyword>
<comment type="similarity">
    <text evidence="7">Belongs to the gamma-glutamyl phosphate reductase family.</text>
</comment>
<dbReference type="Pfam" id="PF00171">
    <property type="entry name" value="Aldedh"/>
    <property type="match status" value="1"/>
</dbReference>
<gene>
    <name evidence="7" type="primary">proA</name>
    <name evidence="9" type="ORF">A6J77_006185</name>
</gene>
<evidence type="ECO:0000256" key="4">
    <source>
        <dbReference type="ARBA" id="ARBA00022857"/>
    </source>
</evidence>
<dbReference type="InterPro" id="IPR016161">
    <property type="entry name" value="Ald_DH/histidinol_DH"/>
</dbReference>
<keyword evidence="7" id="KW-0963">Cytoplasm</keyword>
<evidence type="ECO:0000256" key="1">
    <source>
        <dbReference type="ARBA" id="ARBA00004985"/>
    </source>
</evidence>
<comment type="function">
    <text evidence="7">Catalyzes the NADPH-dependent reduction of L-glutamate 5-phosphate into L-glutamate 5-semialdehyde and phosphate. The product spontaneously undergoes cyclization to form 1-pyrroline-5-carboxylate.</text>
</comment>